<evidence type="ECO:0000256" key="1">
    <source>
        <dbReference type="SAM" id="Phobius"/>
    </source>
</evidence>
<proteinExistence type="predicted"/>
<feature type="transmembrane region" description="Helical" evidence="1">
    <location>
        <begin position="178"/>
        <end position="198"/>
    </location>
</feature>
<reference evidence="3" key="1">
    <citation type="submission" date="2023-07" db="EMBL/GenBank/DDBJ databases">
        <authorList>
            <person name="Haufschild T."/>
            <person name="Kallscheuer N."/>
            <person name="Hammer J."/>
            <person name="Kohn T."/>
            <person name="Kabuu M."/>
            <person name="Jogler M."/>
            <person name="Wohfarth N."/>
            <person name="Heuer A."/>
            <person name="Rohde M."/>
            <person name="van Teeseling M.C.F."/>
            <person name="Jogler C."/>
        </authorList>
    </citation>
    <scope>NUCLEOTIDE SEQUENCE</scope>
    <source>
        <strain evidence="3">Strain 138</strain>
        <strain evidence="4">Strain 318</strain>
    </source>
</reference>
<feature type="transmembrane region" description="Helical" evidence="1">
    <location>
        <begin position="128"/>
        <end position="152"/>
    </location>
</feature>
<dbReference type="RefSeq" id="WP_367885517.1">
    <property type="nucleotide sequence ID" value="NZ_CP130612.1"/>
</dbReference>
<sequence>MQQKERWLVGGIFGGIGLIFVAVGWALVLQQSRLLARAVEVQGEVLEAYVETATSVRGPDSHVARVRYQYVARDTLWTNDRVLPHEMRTSSRKQMRQLASRFPVGSAIPVWVDPEDAERAFLLKELLWLPYVIALAPLLFVLIGAAVALPAWGTAASAVALLGPLWWHHAQLPEPVPLWMQACYAALLAVALIVTVAMRRSASARS</sequence>
<evidence type="ECO:0000313" key="5">
    <source>
        <dbReference type="Proteomes" id="UP001229955"/>
    </source>
</evidence>
<dbReference type="Proteomes" id="UP001229955">
    <property type="component" value="Chromosome"/>
</dbReference>
<name>A0AA49JVG8_9BACT</name>
<gene>
    <name evidence="3" type="ORF">Strain138_001935</name>
    <name evidence="4" type="ORF">Strain318_001934</name>
</gene>
<dbReference type="Pfam" id="PF12158">
    <property type="entry name" value="DUF3592"/>
    <property type="match status" value="1"/>
</dbReference>
<accession>A0AA49JVG8</accession>
<feature type="transmembrane region" description="Helical" evidence="1">
    <location>
        <begin position="6"/>
        <end position="28"/>
    </location>
</feature>
<feature type="domain" description="DUF3592" evidence="2">
    <location>
        <begin position="41"/>
        <end position="124"/>
    </location>
</feature>
<dbReference type="EMBL" id="CP130612">
    <property type="protein sequence ID" value="WKW12638.1"/>
    <property type="molecule type" value="Genomic_DNA"/>
</dbReference>
<keyword evidence="5" id="KW-1185">Reference proteome</keyword>
<dbReference type="KEGG" id="pspc:Strain318_001934"/>
<accession>A0AA49K131</accession>
<dbReference type="EMBL" id="CP130613">
    <property type="protein sequence ID" value="WKW15545.1"/>
    <property type="molecule type" value="Genomic_DNA"/>
</dbReference>
<keyword evidence="1" id="KW-0812">Transmembrane</keyword>
<protein>
    <submittedName>
        <fullName evidence="3">DUF3592 domain-containing protein</fullName>
    </submittedName>
</protein>
<evidence type="ECO:0000313" key="4">
    <source>
        <dbReference type="EMBL" id="WKW15545.1"/>
    </source>
</evidence>
<keyword evidence="1" id="KW-0472">Membrane</keyword>
<evidence type="ECO:0000259" key="2">
    <source>
        <dbReference type="Pfam" id="PF12158"/>
    </source>
</evidence>
<organism evidence="3">
    <name type="scientific">Pseudogemmatithrix spongiicola</name>
    <dbReference type="NCBI Taxonomy" id="3062599"/>
    <lineage>
        <taxon>Bacteria</taxon>
        <taxon>Pseudomonadati</taxon>
        <taxon>Gemmatimonadota</taxon>
        <taxon>Gemmatimonadia</taxon>
        <taxon>Gemmatimonadales</taxon>
        <taxon>Gemmatimonadaceae</taxon>
        <taxon>Pseudogemmatithrix</taxon>
    </lineage>
</organism>
<keyword evidence="1" id="KW-1133">Transmembrane helix</keyword>
<evidence type="ECO:0000313" key="3">
    <source>
        <dbReference type="EMBL" id="WKW12638.1"/>
    </source>
</evidence>
<dbReference type="InterPro" id="IPR021994">
    <property type="entry name" value="DUF3592"/>
</dbReference>
<dbReference type="AlphaFoldDB" id="A0AA49JVG8"/>